<keyword evidence="2" id="KW-0808">Transferase</keyword>
<evidence type="ECO:0000259" key="1">
    <source>
        <dbReference type="Pfam" id="PF01206"/>
    </source>
</evidence>
<dbReference type="Proteomes" id="UP000421791">
    <property type="component" value="Unassembled WGS sequence"/>
</dbReference>
<dbReference type="InterPro" id="IPR036868">
    <property type="entry name" value="TusA-like_sf"/>
</dbReference>
<dbReference type="Gene3D" id="3.30.110.40">
    <property type="entry name" value="TusA-like domain"/>
    <property type="match status" value="1"/>
</dbReference>
<evidence type="ECO:0000313" key="3">
    <source>
        <dbReference type="EMBL" id="KAA5260017.1"/>
    </source>
</evidence>
<keyword evidence="5" id="KW-1185">Reference proteome</keyword>
<feature type="domain" description="UPF0033" evidence="1">
    <location>
        <begin position="2"/>
        <end position="69"/>
    </location>
</feature>
<dbReference type="EMBL" id="VWAG01000002">
    <property type="protein sequence ID" value="KAA5260017.1"/>
    <property type="molecule type" value="Genomic_DNA"/>
</dbReference>
<dbReference type="RefSeq" id="WP_007753529.1">
    <property type="nucleotide sequence ID" value="NZ_CATWLS010000008.1"/>
</dbReference>
<dbReference type="GO" id="GO:0016740">
    <property type="term" value="F:transferase activity"/>
    <property type="evidence" value="ECO:0007669"/>
    <property type="project" value="UniProtKB-KW"/>
</dbReference>
<dbReference type="Pfam" id="PF01206">
    <property type="entry name" value="TusA"/>
    <property type="match status" value="1"/>
</dbReference>
<dbReference type="EMBL" id="VWAK01000003">
    <property type="protein sequence ID" value="KAA5232326.1"/>
    <property type="molecule type" value="Genomic_DNA"/>
</dbReference>
<evidence type="ECO:0000313" key="5">
    <source>
        <dbReference type="Proteomes" id="UP000440198"/>
    </source>
</evidence>
<dbReference type="SUPFAM" id="SSF64307">
    <property type="entry name" value="SirA-like"/>
    <property type="match status" value="1"/>
</dbReference>
<dbReference type="GeneID" id="92988363"/>
<evidence type="ECO:0000313" key="4">
    <source>
        <dbReference type="Proteomes" id="UP000421791"/>
    </source>
</evidence>
<reference evidence="4 5" key="1">
    <citation type="journal article" date="2019" name="Nat. Med.">
        <title>A library of human gut bacterial isolates paired with longitudinal multiomics data enables mechanistic microbiome research.</title>
        <authorList>
            <person name="Poyet M."/>
            <person name="Groussin M."/>
            <person name="Gibbons S.M."/>
            <person name="Avila-Pacheco J."/>
            <person name="Jiang X."/>
            <person name="Kearney S.M."/>
            <person name="Perrotta A.R."/>
            <person name="Berdy B."/>
            <person name="Zhao S."/>
            <person name="Lieberman T.D."/>
            <person name="Swanson P.K."/>
            <person name="Smith M."/>
            <person name="Roesemann S."/>
            <person name="Alexander J.E."/>
            <person name="Rich S.A."/>
            <person name="Livny J."/>
            <person name="Vlamakis H."/>
            <person name="Clish C."/>
            <person name="Bullock K."/>
            <person name="Deik A."/>
            <person name="Scott J."/>
            <person name="Pierce K.A."/>
            <person name="Xavier R.J."/>
            <person name="Alm E.J."/>
        </authorList>
    </citation>
    <scope>NUCLEOTIDE SEQUENCE [LARGE SCALE GENOMIC DNA]</scope>
    <source>
        <strain evidence="3 5">BIOML-A2</strain>
        <strain evidence="2 4">BIOML-A6</strain>
    </source>
</reference>
<proteinExistence type="predicted"/>
<evidence type="ECO:0000313" key="2">
    <source>
        <dbReference type="EMBL" id="KAA5232326.1"/>
    </source>
</evidence>
<dbReference type="Proteomes" id="UP000440198">
    <property type="component" value="Unassembled WGS sequence"/>
</dbReference>
<organism evidence="2 4">
    <name type="scientific">Bacteroides finegoldii</name>
    <dbReference type="NCBI Taxonomy" id="338188"/>
    <lineage>
        <taxon>Bacteria</taxon>
        <taxon>Pseudomonadati</taxon>
        <taxon>Bacteroidota</taxon>
        <taxon>Bacteroidia</taxon>
        <taxon>Bacteroidales</taxon>
        <taxon>Bacteroidaceae</taxon>
        <taxon>Bacteroides</taxon>
    </lineage>
</organism>
<name>A0A1Q6HG60_9BACE</name>
<accession>A0A1Q6HG60</accession>
<gene>
    <name evidence="3" type="ORF">F2Z09_01900</name>
    <name evidence="2" type="ORF">F2Z22_02925</name>
</gene>
<comment type="caution">
    <text evidence="2">The sequence shown here is derived from an EMBL/GenBank/DDBJ whole genome shotgun (WGS) entry which is preliminary data.</text>
</comment>
<protein>
    <submittedName>
        <fullName evidence="2">Sulfurtransferase TusA family protein</fullName>
    </submittedName>
</protein>
<dbReference type="InterPro" id="IPR001455">
    <property type="entry name" value="TusA-like"/>
</dbReference>
<dbReference type="AlphaFoldDB" id="A0A1Q6HG60"/>
<sequence>MITVNTCGITAYSPLIPAIKAMCNASPGETLEIIMNHADAFQDLKEYLSEQGIGFREIYDGEQMTVQFTV</sequence>